<dbReference type="NCBIfam" id="NF003952">
    <property type="entry name" value="PRK05450.1-5"/>
    <property type="match status" value="1"/>
</dbReference>
<dbReference type="InterPro" id="IPR003329">
    <property type="entry name" value="Cytidylyl_trans"/>
</dbReference>
<dbReference type="CDD" id="cd02517">
    <property type="entry name" value="CMP-KDO-Synthetase"/>
    <property type="match status" value="1"/>
</dbReference>
<organism evidence="4">
    <name type="scientific">invertebrate metagenome</name>
    <dbReference type="NCBI Taxonomy" id="1711999"/>
    <lineage>
        <taxon>unclassified sequences</taxon>
        <taxon>metagenomes</taxon>
        <taxon>organismal metagenomes</taxon>
    </lineage>
</organism>
<feature type="region of interest" description="Disordered" evidence="3">
    <location>
        <begin position="251"/>
        <end position="271"/>
    </location>
</feature>
<reference evidence="4" key="1">
    <citation type="submission" date="2018-10" db="EMBL/GenBank/DDBJ databases">
        <authorList>
            <person name="Gruber-Vodicka H."/>
            <person name="Jaeckle O."/>
        </authorList>
    </citation>
    <scope>NUCLEOTIDE SEQUENCE</scope>
</reference>
<keyword evidence="2 4" id="KW-0548">Nucleotidyltransferase</keyword>
<dbReference type="NCBIfam" id="NF003948">
    <property type="entry name" value="PRK05450.1-1"/>
    <property type="match status" value="1"/>
</dbReference>
<dbReference type="Pfam" id="PF02348">
    <property type="entry name" value="CTP_transf_3"/>
    <property type="match status" value="1"/>
</dbReference>
<proteinExistence type="predicted"/>
<dbReference type="PANTHER" id="PTHR42866:SF2">
    <property type="entry name" value="3-DEOXY-MANNO-OCTULOSONATE CYTIDYLYLTRANSFERASE, MITOCHONDRIAL"/>
    <property type="match status" value="1"/>
</dbReference>
<evidence type="ECO:0000256" key="3">
    <source>
        <dbReference type="SAM" id="MobiDB-lite"/>
    </source>
</evidence>
<dbReference type="EMBL" id="LR026963">
    <property type="protein sequence ID" value="VBB69085.1"/>
    <property type="molecule type" value="Genomic_DNA"/>
</dbReference>
<dbReference type="Gene3D" id="3.90.550.10">
    <property type="entry name" value="Spore Coat Polysaccharide Biosynthesis Protein SpsA, Chain A"/>
    <property type="match status" value="1"/>
</dbReference>
<dbReference type="InterPro" id="IPR004528">
    <property type="entry name" value="KdsB"/>
</dbReference>
<sequence>MTPLVVIPTRMASTRLPGKPLVDIHGQPMIVHVWRRAKKAAVGPVVVACAEPSIAAAVQAVGGTAVLTRQDHPSGSDRVFEAVQAIDPAGFHDVIVNVQGDLPAFESQILTSALAALTAQTMDMDIVTLVAPLTDSRAATDPNVVKAVVGFDSTAGAGAIARVLYFSRAIVPSGPGPLFHHVGLYVYRRVALTQFIAWQPSVLETRERLEQLRALENGLRIAAVLIDSAPLGVDTQNDLARVRGMLSPTTKAASEADSCPEGCSREKRASE</sequence>
<dbReference type="SUPFAM" id="SSF53448">
    <property type="entry name" value="Nucleotide-diphospho-sugar transferases"/>
    <property type="match status" value="1"/>
</dbReference>
<dbReference type="GO" id="GO:0005829">
    <property type="term" value="C:cytosol"/>
    <property type="evidence" value="ECO:0007669"/>
    <property type="project" value="TreeGrafter"/>
</dbReference>
<gene>
    <name evidence="4" type="ORF">RIEGSTA812A_PEG_558</name>
</gene>
<dbReference type="InterPro" id="IPR029044">
    <property type="entry name" value="Nucleotide-diphossugar_trans"/>
</dbReference>
<accession>A0A484H6U4</accession>
<evidence type="ECO:0000256" key="1">
    <source>
        <dbReference type="ARBA" id="ARBA00022679"/>
    </source>
</evidence>
<name>A0A484H6U4_9ZZZZ</name>
<protein>
    <submittedName>
        <fullName evidence="4">3-deoxy-manno-octulosonate cytidylyltransferase</fullName>
        <ecNumber evidence="4">2.7.7.38</ecNumber>
    </submittedName>
</protein>
<dbReference type="EC" id="2.7.7.38" evidence="4"/>
<dbReference type="AlphaFoldDB" id="A0A484H6U4"/>
<dbReference type="GO" id="GO:0008690">
    <property type="term" value="F:3-deoxy-manno-octulosonate cytidylyltransferase activity"/>
    <property type="evidence" value="ECO:0007669"/>
    <property type="project" value="UniProtKB-EC"/>
</dbReference>
<keyword evidence="1 4" id="KW-0808">Transferase</keyword>
<dbReference type="PANTHER" id="PTHR42866">
    <property type="entry name" value="3-DEOXY-MANNO-OCTULOSONATE CYTIDYLYLTRANSFERASE"/>
    <property type="match status" value="1"/>
</dbReference>
<evidence type="ECO:0000313" key="4">
    <source>
        <dbReference type="EMBL" id="VBB69085.1"/>
    </source>
</evidence>
<evidence type="ECO:0000256" key="2">
    <source>
        <dbReference type="ARBA" id="ARBA00022695"/>
    </source>
</evidence>
<dbReference type="NCBIfam" id="TIGR00466">
    <property type="entry name" value="kdsB"/>
    <property type="match status" value="1"/>
</dbReference>